<keyword evidence="3" id="KW-1185">Reference proteome</keyword>
<evidence type="ECO:0000313" key="2">
    <source>
        <dbReference type="EMBL" id="KAF0455199.1"/>
    </source>
</evidence>
<feature type="region of interest" description="Disordered" evidence="1">
    <location>
        <begin position="151"/>
        <end position="229"/>
    </location>
</feature>
<name>A0A8H4AA08_GIGMA</name>
<feature type="compositionally biased region" description="Basic and acidic residues" evidence="1">
    <location>
        <begin position="168"/>
        <end position="219"/>
    </location>
</feature>
<evidence type="ECO:0000256" key="1">
    <source>
        <dbReference type="SAM" id="MobiDB-lite"/>
    </source>
</evidence>
<reference evidence="2 3" key="1">
    <citation type="journal article" date="2019" name="Environ. Microbiol.">
        <title>At the nexus of three kingdoms: the genome of the mycorrhizal fungus Gigaspora margarita provides insights into plant, endobacterial and fungal interactions.</title>
        <authorList>
            <person name="Venice F."/>
            <person name="Ghignone S."/>
            <person name="Salvioli di Fossalunga A."/>
            <person name="Amselem J."/>
            <person name="Novero M."/>
            <person name="Xianan X."/>
            <person name="Sedzielewska Toro K."/>
            <person name="Morin E."/>
            <person name="Lipzen A."/>
            <person name="Grigoriev I.V."/>
            <person name="Henrissat B."/>
            <person name="Martin F.M."/>
            <person name="Bonfante P."/>
        </authorList>
    </citation>
    <scope>NUCLEOTIDE SEQUENCE [LARGE SCALE GENOMIC DNA]</scope>
    <source>
        <strain evidence="2 3">BEG34</strain>
    </source>
</reference>
<dbReference type="EMBL" id="WTPW01001115">
    <property type="protein sequence ID" value="KAF0455199.1"/>
    <property type="molecule type" value="Genomic_DNA"/>
</dbReference>
<protein>
    <submittedName>
        <fullName evidence="2">Uncharacterized protein</fullName>
    </submittedName>
</protein>
<gene>
    <name evidence="2" type="ORF">F8M41_001478</name>
</gene>
<dbReference type="Proteomes" id="UP000439903">
    <property type="component" value="Unassembled WGS sequence"/>
</dbReference>
<accession>A0A8H4AA08</accession>
<proteinExistence type="predicted"/>
<sequence length="229" mass="27160">MEEDLYSRGKEKKIKIKKMSFLNLYRKTKWEEHKVFRHLKKSEETEDKVNVLEVYQKKQVKPKRSPCKNSDRKVLVIGARSLGNNSSIKKELGKSRRKVEEKAKGDLKAQIRLVTCYQERSETKKKDLNGITEFERIKKDKRKTCFNSSENYMFDDGKTQQNKIRRSQSKEERKVETVPIGHEKIVDSKNWDERNNKLLTGDRKRSIEEQHNDRDRRPLNGDTLEQTCG</sequence>
<organism evidence="2 3">
    <name type="scientific">Gigaspora margarita</name>
    <dbReference type="NCBI Taxonomy" id="4874"/>
    <lineage>
        <taxon>Eukaryota</taxon>
        <taxon>Fungi</taxon>
        <taxon>Fungi incertae sedis</taxon>
        <taxon>Mucoromycota</taxon>
        <taxon>Glomeromycotina</taxon>
        <taxon>Glomeromycetes</taxon>
        <taxon>Diversisporales</taxon>
        <taxon>Gigasporaceae</taxon>
        <taxon>Gigaspora</taxon>
    </lineage>
</organism>
<evidence type="ECO:0000313" key="3">
    <source>
        <dbReference type="Proteomes" id="UP000439903"/>
    </source>
</evidence>
<comment type="caution">
    <text evidence="2">The sequence shown here is derived from an EMBL/GenBank/DDBJ whole genome shotgun (WGS) entry which is preliminary data.</text>
</comment>
<dbReference type="AlphaFoldDB" id="A0A8H4AA08"/>